<proteinExistence type="inferred from homology"/>
<dbReference type="InterPro" id="IPR023393">
    <property type="entry name" value="START-like_dom_sf"/>
</dbReference>
<protein>
    <submittedName>
        <fullName evidence="3">Uncharacterized conserved protein YndB, AHSA1/START domain</fullName>
    </submittedName>
</protein>
<dbReference type="Proteomes" id="UP000198677">
    <property type="component" value="Unassembled WGS sequence"/>
</dbReference>
<dbReference type="EMBL" id="FOAW01000008">
    <property type="protein sequence ID" value="SEL38729.1"/>
    <property type="molecule type" value="Genomic_DNA"/>
</dbReference>
<dbReference type="InterPro" id="IPR013538">
    <property type="entry name" value="ASHA1/2-like_C"/>
</dbReference>
<dbReference type="SUPFAM" id="SSF55961">
    <property type="entry name" value="Bet v1-like"/>
    <property type="match status" value="1"/>
</dbReference>
<evidence type="ECO:0000313" key="3">
    <source>
        <dbReference type="EMBL" id="SEL38729.1"/>
    </source>
</evidence>
<name>A0A1H7PT03_9NOCA</name>
<evidence type="ECO:0000313" key="4">
    <source>
        <dbReference type="Proteomes" id="UP000198677"/>
    </source>
</evidence>
<dbReference type="RefSeq" id="WP_072752987.1">
    <property type="nucleotide sequence ID" value="NZ_FOAW01000008.1"/>
</dbReference>
<dbReference type="Pfam" id="PF08327">
    <property type="entry name" value="AHSA1"/>
    <property type="match status" value="1"/>
</dbReference>
<sequence>MEYGSIEREIYVDASPEVAFEVVSSPEHISEWWSDDAEIDATPGAVGELIWGDRAEVARIKVVDAEPPRLFSFRWCHADGKVDDSADSLLVTFELTPSGSGTRIRLTETGFREMGWEAAKLEELYREHSTGWDTFVPRLGEYLARLVATP</sequence>
<dbReference type="OrthoDB" id="9803476at2"/>
<comment type="similarity">
    <text evidence="1">Belongs to the AHA1 family.</text>
</comment>
<dbReference type="Gene3D" id="3.30.530.20">
    <property type="match status" value="1"/>
</dbReference>
<organism evidence="3 4">
    <name type="scientific">Rhodococcus maanshanensis</name>
    <dbReference type="NCBI Taxonomy" id="183556"/>
    <lineage>
        <taxon>Bacteria</taxon>
        <taxon>Bacillati</taxon>
        <taxon>Actinomycetota</taxon>
        <taxon>Actinomycetes</taxon>
        <taxon>Mycobacteriales</taxon>
        <taxon>Nocardiaceae</taxon>
        <taxon>Rhodococcus</taxon>
    </lineage>
</organism>
<accession>A0A1H7PT03</accession>
<keyword evidence="4" id="KW-1185">Reference proteome</keyword>
<reference evidence="4" key="1">
    <citation type="submission" date="2016-10" db="EMBL/GenBank/DDBJ databases">
        <authorList>
            <person name="Varghese N."/>
            <person name="Submissions S."/>
        </authorList>
    </citation>
    <scope>NUCLEOTIDE SEQUENCE [LARGE SCALE GENOMIC DNA]</scope>
    <source>
        <strain evidence="4">DSM 44675</strain>
    </source>
</reference>
<dbReference type="AlphaFoldDB" id="A0A1H7PT03"/>
<gene>
    <name evidence="3" type="ORF">SAMN05444583_108154</name>
</gene>
<evidence type="ECO:0000259" key="2">
    <source>
        <dbReference type="Pfam" id="PF08327"/>
    </source>
</evidence>
<evidence type="ECO:0000256" key="1">
    <source>
        <dbReference type="ARBA" id="ARBA00006817"/>
    </source>
</evidence>
<feature type="domain" description="Activator of Hsp90 ATPase homologue 1/2-like C-terminal" evidence="2">
    <location>
        <begin position="13"/>
        <end position="143"/>
    </location>
</feature>